<protein>
    <submittedName>
        <fullName evidence="1">Uncharacterized protein</fullName>
    </submittedName>
</protein>
<dbReference type="KEGG" id="tva:4768704"/>
<evidence type="ECO:0000313" key="2">
    <source>
        <dbReference type="Proteomes" id="UP000001542"/>
    </source>
</evidence>
<proteinExistence type="predicted"/>
<dbReference type="VEuPathDB" id="TrichDB:TVAGG3_0421520"/>
<dbReference type="EMBL" id="DS113332">
    <property type="protein sequence ID" value="EAY10767.1"/>
    <property type="molecule type" value="Genomic_DNA"/>
</dbReference>
<dbReference type="Proteomes" id="UP000001542">
    <property type="component" value="Unassembled WGS sequence"/>
</dbReference>
<evidence type="ECO:0000313" key="1">
    <source>
        <dbReference type="EMBL" id="EAY10767.1"/>
    </source>
</evidence>
<dbReference type="VEuPathDB" id="TrichDB:TVAG_121710"/>
<name>A2E982_TRIV3</name>
<reference evidence="1" key="2">
    <citation type="journal article" date="2007" name="Science">
        <title>Draft genome sequence of the sexually transmitted pathogen Trichomonas vaginalis.</title>
        <authorList>
            <person name="Carlton J.M."/>
            <person name="Hirt R.P."/>
            <person name="Silva J.C."/>
            <person name="Delcher A.L."/>
            <person name="Schatz M."/>
            <person name="Zhao Q."/>
            <person name="Wortman J.R."/>
            <person name="Bidwell S.L."/>
            <person name="Alsmark U.C.M."/>
            <person name="Besteiro S."/>
            <person name="Sicheritz-Ponten T."/>
            <person name="Noel C.J."/>
            <person name="Dacks J.B."/>
            <person name="Foster P.G."/>
            <person name="Simillion C."/>
            <person name="Van de Peer Y."/>
            <person name="Miranda-Saavedra D."/>
            <person name="Barton G.J."/>
            <person name="Westrop G.D."/>
            <person name="Mueller S."/>
            <person name="Dessi D."/>
            <person name="Fiori P.L."/>
            <person name="Ren Q."/>
            <person name="Paulsen I."/>
            <person name="Zhang H."/>
            <person name="Bastida-Corcuera F.D."/>
            <person name="Simoes-Barbosa A."/>
            <person name="Brown M.T."/>
            <person name="Hayes R.D."/>
            <person name="Mukherjee M."/>
            <person name="Okumura C.Y."/>
            <person name="Schneider R."/>
            <person name="Smith A.J."/>
            <person name="Vanacova S."/>
            <person name="Villalvazo M."/>
            <person name="Haas B.J."/>
            <person name="Pertea M."/>
            <person name="Feldblyum T.V."/>
            <person name="Utterback T.R."/>
            <person name="Shu C.L."/>
            <person name="Osoegawa K."/>
            <person name="de Jong P.J."/>
            <person name="Hrdy I."/>
            <person name="Horvathova L."/>
            <person name="Zubacova Z."/>
            <person name="Dolezal P."/>
            <person name="Malik S.B."/>
            <person name="Logsdon J.M. Jr."/>
            <person name="Henze K."/>
            <person name="Gupta A."/>
            <person name="Wang C.C."/>
            <person name="Dunne R.L."/>
            <person name="Upcroft J.A."/>
            <person name="Upcroft P."/>
            <person name="White O."/>
            <person name="Salzberg S.L."/>
            <person name="Tang P."/>
            <person name="Chiu C.-H."/>
            <person name="Lee Y.-S."/>
            <person name="Embley T.M."/>
            <person name="Coombs G.H."/>
            <person name="Mottram J.C."/>
            <person name="Tachezy J."/>
            <person name="Fraser-Liggett C.M."/>
            <person name="Johnson P.J."/>
        </authorList>
    </citation>
    <scope>NUCLEOTIDE SEQUENCE [LARGE SCALE GENOMIC DNA]</scope>
    <source>
        <strain evidence="1">G3</strain>
    </source>
</reference>
<gene>
    <name evidence="1" type="ORF">TVAG_121710</name>
</gene>
<dbReference type="InParanoid" id="A2E982"/>
<dbReference type="RefSeq" id="XP_001322990.1">
    <property type="nucleotide sequence ID" value="XM_001322955.1"/>
</dbReference>
<reference evidence="1" key="1">
    <citation type="submission" date="2006-10" db="EMBL/GenBank/DDBJ databases">
        <authorList>
            <person name="Amadeo P."/>
            <person name="Zhao Q."/>
            <person name="Wortman J."/>
            <person name="Fraser-Liggett C."/>
            <person name="Carlton J."/>
        </authorList>
    </citation>
    <scope>NUCLEOTIDE SEQUENCE</scope>
    <source>
        <strain evidence="1">G3</strain>
    </source>
</reference>
<organism evidence="1 2">
    <name type="scientific">Trichomonas vaginalis (strain ATCC PRA-98 / G3)</name>
    <dbReference type="NCBI Taxonomy" id="412133"/>
    <lineage>
        <taxon>Eukaryota</taxon>
        <taxon>Metamonada</taxon>
        <taxon>Parabasalia</taxon>
        <taxon>Trichomonadida</taxon>
        <taxon>Trichomonadidae</taxon>
        <taxon>Trichomonas</taxon>
    </lineage>
</organism>
<dbReference type="SUPFAM" id="SSF48371">
    <property type="entry name" value="ARM repeat"/>
    <property type="match status" value="1"/>
</dbReference>
<dbReference type="InterPro" id="IPR016024">
    <property type="entry name" value="ARM-type_fold"/>
</dbReference>
<dbReference type="AlphaFoldDB" id="A2E982"/>
<keyword evidence="2" id="KW-1185">Reference proteome</keyword>
<sequence length="898" mass="103655">MFSDFVNSLPQINNEHEITESLVILKKSNRFSSVSPQNPIQINEIIDDLLNKMKIILSGNLDETVIKAKKYLQFILNLPNELIKFENVIIADNSFFLQLDNKVILSSDDEPEQLSELINLILPFFIRCDFKTLFQDDIIQNVVEHIKNSNYFPDFTQAIQIHTLIFQLNENIQHKTFFSPILRHVIQLMWEFNQKELSKNIIKHLTNELTPTLYNIIKVVYTANFNQSEKLFCSTYIPLSFLMIAASYPHSLAMIDWKKCVKFFYNLTSKAEKNFPDYEFCLSHPDSVPTQAICENIYVLMISESLLVHLQNNTDSEFSLRFLHIVATTNIIGQQAVVNSLYIMFKYSIFENTKTEFLKLLKKRNSSALQLTEDILINNTNEKTLYLMQNFSIPKNIISIYNKKVNNLEKTDDFSLRDVVCISDILLYTMSTSESLSILRGSFLNRAKQVIHRIIDSNICIIDLRYAELFAHASASLMKLAEKCKIFDFVNGGFFDVKFVLSMFSTIVSSCRPILPRDRKDIDTYTAKMITEIERFSSSILENSEIFFKISFAIIYENCPSLSFPTLVLFYYSLKADPSLPYPHFDNIKAFAKIPSSPWEWSLHFVKSDDIICHYTAIECLCTIISKQSDELNANVFDSIINGMKKKNSAKILNCLLIILSETNGTVKSKLFSCHRDDAVVMALLSNYFTTSVTCEYETQKMACDIIYVLSSNLFSGKYGNCDLDDNLISNVTDRFCELLNYHQSSGNQHILLNIITLLSGLCENKQFLYKIFRNQISLNFDSAIYSNIRDKCVDYALRTIIAVNMHNHKYAQILFSMIQKYDLEKFEKGKYVINLIHNQTNDAQVPKTPDNYTICHYERIFDSKCSQLPYYSREAGLFPSISPKIMAKPNIIVPQED</sequence>
<accession>A2E982</accession>